<dbReference type="InterPro" id="IPR032718">
    <property type="entry name" value="PGBD4_Znf_C"/>
</dbReference>
<name>A0A0P4WKM3_SCYOL</name>
<feature type="domain" description="PiggyBac transposable element-derived protein" evidence="2">
    <location>
        <begin position="3"/>
        <end position="89"/>
    </location>
</feature>
<dbReference type="AlphaFoldDB" id="A0A0P4WKM3"/>
<protein>
    <recommendedName>
        <fullName evidence="4">PiggyBac transposable element-derived protein domain-containing protein</fullName>
    </recommendedName>
</protein>
<sequence length="207" mass="24120">MLAMRWHDKKPINMLTTEHVGHLEDSGKTNFKMGEKIMKPDAVIDYNINMRLVDKSDMMIGFIDCLRKGCKWYKKSFLHIIDMCLLNAYILFKTQVGEQSPPSLRQFSRTVITQLLERFGQVTGQAPRIHSDALPDRLEARDYLNRHYIESLPPTSSRNVGVGRCYVCSHSSRKPKVRKQTSYKCHECNVPLCIVPCFREYHTFKTY</sequence>
<evidence type="ECO:0000259" key="2">
    <source>
        <dbReference type="Pfam" id="PF13843"/>
    </source>
</evidence>
<evidence type="ECO:0000259" key="1">
    <source>
        <dbReference type="Pfam" id="PF13842"/>
    </source>
</evidence>
<organism evidence="3">
    <name type="scientific">Scylla olivacea</name>
    <name type="common">Orange mud crab</name>
    <name type="synonym">Cancer olivacea</name>
    <dbReference type="NCBI Taxonomy" id="85551"/>
    <lineage>
        <taxon>Eukaryota</taxon>
        <taxon>Metazoa</taxon>
        <taxon>Ecdysozoa</taxon>
        <taxon>Arthropoda</taxon>
        <taxon>Crustacea</taxon>
        <taxon>Multicrustacea</taxon>
        <taxon>Malacostraca</taxon>
        <taxon>Eumalacostraca</taxon>
        <taxon>Eucarida</taxon>
        <taxon>Decapoda</taxon>
        <taxon>Pleocyemata</taxon>
        <taxon>Brachyura</taxon>
        <taxon>Eubrachyura</taxon>
        <taxon>Portunoidea</taxon>
        <taxon>Portunidae</taxon>
        <taxon>Portuninae</taxon>
        <taxon>Scylla</taxon>
    </lineage>
</organism>
<dbReference type="PANTHER" id="PTHR46599:SF3">
    <property type="entry name" value="PIGGYBAC TRANSPOSABLE ELEMENT-DERIVED PROTEIN 4"/>
    <property type="match status" value="1"/>
</dbReference>
<evidence type="ECO:0000313" key="3">
    <source>
        <dbReference type="EMBL" id="JAI67663.1"/>
    </source>
</evidence>
<dbReference type="InterPro" id="IPR029526">
    <property type="entry name" value="PGBD"/>
</dbReference>
<proteinExistence type="predicted"/>
<reference evidence="3" key="1">
    <citation type="submission" date="2015-09" db="EMBL/GenBank/DDBJ databases">
        <title>Scylla olivacea transcriptome.</title>
        <authorList>
            <person name="Ikhwanuddin M."/>
        </authorList>
    </citation>
    <scope>NUCLEOTIDE SEQUENCE</scope>
</reference>
<dbReference type="EMBL" id="GDRN01026952">
    <property type="protein sequence ID" value="JAI67663.1"/>
    <property type="molecule type" value="Transcribed_RNA"/>
</dbReference>
<dbReference type="Pfam" id="PF13842">
    <property type="entry name" value="zf-Tnp_2"/>
    <property type="match status" value="1"/>
</dbReference>
<accession>A0A0P4WKM3</accession>
<dbReference type="PANTHER" id="PTHR46599">
    <property type="entry name" value="PIGGYBAC TRANSPOSABLE ELEMENT-DERIVED PROTEIN 4"/>
    <property type="match status" value="1"/>
</dbReference>
<dbReference type="Pfam" id="PF13843">
    <property type="entry name" value="DDE_Tnp_1_7"/>
    <property type="match status" value="1"/>
</dbReference>
<feature type="domain" description="PiggyBac transposable element-derived protein 4 C-terminal zinc-finger" evidence="1">
    <location>
        <begin position="163"/>
        <end position="202"/>
    </location>
</feature>
<evidence type="ECO:0008006" key="4">
    <source>
        <dbReference type="Google" id="ProtNLM"/>
    </source>
</evidence>